<accession>A0AAN1K111</accession>
<keyword evidence="5 10" id="KW-0812">Transmembrane</keyword>
<feature type="transmembrane region" description="Helical" evidence="10">
    <location>
        <begin position="93"/>
        <end position="110"/>
    </location>
</feature>
<feature type="transmembrane region" description="Helical" evidence="10">
    <location>
        <begin position="352"/>
        <end position="379"/>
    </location>
</feature>
<sequence>MLASIISILRVFVLLFNTPLFIFAFLPVGFLGYFILQAYAKNPLFPKLWLVLASLFFYAFWNVKYLPLLVGSIVFNYFVALKIHQTQPNAYKRLWLILGLIANVSLLGFFKYTDFFLTNFNLIWKSHFETLHLILPLAISFFTLQQIAYLMDTYKQNQIMQPKMRERVSENAPILLNPPTSFFSLSHFLDYALFVSFFPQLIAGPIVHHSEMMPQFKDKNNQYLNYRNIALGLFIFSIGLFKKVVIADNTAHFADFGFDKATSLSFIQAWMTSLSYSFQLYFDFSGYCDMAIGIGLFFNIKLPINFNSPYKALNIQDFWRRWHITLSRFLKEYLYIPLGGNRVKELIVYRNLILVFLIGGFWHGAGWTFIIWGLLHGIALSVHRAYSHATRKFHFTMPKILAWLITFNFINLAWVFFRAKNLESALKVLKGMVGLNGVSLCHLSKEASEFLNRVNDNMIMHTIMYASPTFKMCVLMIIISFCLKNSSHLYQSNQMDWIKTTSACLLLSIGFLFIFASSQSVFLYFNF</sequence>
<feature type="transmembrane region" description="Helical" evidence="10">
    <location>
        <begin position="12"/>
        <end position="36"/>
    </location>
</feature>
<protein>
    <submittedName>
        <fullName evidence="11">Peptidoglycan O-acetyltransferase</fullName>
    </submittedName>
</protein>
<organism evidence="11 12">
    <name type="scientific">Helicobacter pylori</name>
    <name type="common">Campylobacter pylori</name>
    <dbReference type="NCBI Taxonomy" id="210"/>
    <lineage>
        <taxon>Bacteria</taxon>
        <taxon>Pseudomonadati</taxon>
        <taxon>Campylobacterota</taxon>
        <taxon>Epsilonproteobacteria</taxon>
        <taxon>Campylobacterales</taxon>
        <taxon>Helicobacteraceae</taxon>
        <taxon>Helicobacter</taxon>
    </lineage>
</organism>
<dbReference type="GO" id="GO:0042121">
    <property type="term" value="P:alginic acid biosynthetic process"/>
    <property type="evidence" value="ECO:0007669"/>
    <property type="project" value="InterPro"/>
</dbReference>
<feature type="transmembrane region" description="Helical" evidence="10">
    <location>
        <begin position="504"/>
        <end position="525"/>
    </location>
</feature>
<keyword evidence="7 9" id="KW-0472">Membrane</keyword>
<gene>
    <name evidence="11" type="ORF">C2842_04365</name>
</gene>
<evidence type="ECO:0000256" key="10">
    <source>
        <dbReference type="SAM" id="Phobius"/>
    </source>
</evidence>
<keyword evidence="6 10" id="KW-1133">Transmembrane helix</keyword>
<dbReference type="AlphaFoldDB" id="A0AAN1K111"/>
<evidence type="ECO:0000256" key="4">
    <source>
        <dbReference type="ARBA" id="ARBA00022679"/>
    </source>
</evidence>
<dbReference type="GO" id="GO:0005886">
    <property type="term" value="C:plasma membrane"/>
    <property type="evidence" value="ECO:0007669"/>
    <property type="project" value="UniProtKB-SubCell"/>
</dbReference>
<dbReference type="PANTHER" id="PTHR13285:SF23">
    <property type="entry name" value="TEICHOIC ACID D-ALANYLTRANSFERASE"/>
    <property type="match status" value="1"/>
</dbReference>
<dbReference type="InterPro" id="IPR004299">
    <property type="entry name" value="MBOAT_fam"/>
</dbReference>
<reference evidence="11 12" key="2">
    <citation type="submission" date="2018-02" db="EMBL/GenBank/DDBJ databases">
        <title>N4-cytosine DNA methylation regulates transcription and pathogenesis in Helicobacter pylori.</title>
        <authorList>
            <person name="Kumar S."/>
            <person name="Karmakar B.C."/>
            <person name="Nagarajan D."/>
            <person name="Mukhopadhyay A.K."/>
            <person name="Rao D.N."/>
        </authorList>
    </citation>
    <scope>NUCLEOTIDE SEQUENCE [LARGE SCALE GENOMIC DNA]</scope>
    <source>
        <strain evidence="11 12">26695-dRdM2</strain>
    </source>
</reference>
<name>A0AAN1K111_HELPX</name>
<feature type="transmembrane region" description="Helical" evidence="10">
    <location>
        <begin position="228"/>
        <end position="246"/>
    </location>
</feature>
<evidence type="ECO:0000256" key="2">
    <source>
        <dbReference type="ARBA" id="ARBA00010323"/>
    </source>
</evidence>
<dbReference type="EMBL" id="CP026324">
    <property type="protein sequence ID" value="AUV79519.1"/>
    <property type="molecule type" value="Genomic_DNA"/>
</dbReference>
<dbReference type="SMR" id="A0AAN1K111"/>
<comment type="similarity">
    <text evidence="2 9">Belongs to the membrane-bound acyltransferase family.</text>
</comment>
<evidence type="ECO:0000256" key="8">
    <source>
        <dbReference type="ARBA" id="ARBA00023315"/>
    </source>
</evidence>
<reference evidence="11 12" key="1">
    <citation type="submission" date="2018-01" db="EMBL/GenBank/DDBJ databases">
        <authorList>
            <person name="Morgan R.D."/>
        </authorList>
    </citation>
    <scope>NUCLEOTIDE SEQUENCE [LARGE SCALE GENOMIC DNA]</scope>
    <source>
        <strain evidence="11 12">26695-dRdM2</strain>
    </source>
</reference>
<dbReference type="InterPro" id="IPR051085">
    <property type="entry name" value="MB_O-acyltransferase"/>
</dbReference>
<feature type="transmembrane region" description="Helical" evidence="10">
    <location>
        <begin position="400"/>
        <end position="417"/>
    </location>
</feature>
<evidence type="ECO:0000313" key="12">
    <source>
        <dbReference type="Proteomes" id="UP000236568"/>
    </source>
</evidence>
<evidence type="ECO:0000256" key="9">
    <source>
        <dbReference type="PIRNR" id="PIRNR016636"/>
    </source>
</evidence>
<dbReference type="PIRSF" id="PIRSF016636">
    <property type="entry name" value="AlgI_DltB"/>
    <property type="match status" value="1"/>
</dbReference>
<dbReference type="GO" id="GO:0016746">
    <property type="term" value="F:acyltransferase activity"/>
    <property type="evidence" value="ECO:0007669"/>
    <property type="project" value="UniProtKB-KW"/>
</dbReference>
<proteinExistence type="inferred from homology"/>
<evidence type="ECO:0000256" key="7">
    <source>
        <dbReference type="ARBA" id="ARBA00023136"/>
    </source>
</evidence>
<keyword evidence="3 9" id="KW-1003">Cell membrane</keyword>
<keyword evidence="4 9" id="KW-0808">Transferase</keyword>
<dbReference type="PIRSF" id="PIRSF500217">
    <property type="entry name" value="AlgI"/>
    <property type="match status" value="1"/>
</dbReference>
<evidence type="ECO:0000256" key="6">
    <source>
        <dbReference type="ARBA" id="ARBA00022989"/>
    </source>
</evidence>
<dbReference type="InterPro" id="IPR028362">
    <property type="entry name" value="AlgI"/>
</dbReference>
<evidence type="ECO:0000256" key="1">
    <source>
        <dbReference type="ARBA" id="ARBA00004651"/>
    </source>
</evidence>
<dbReference type="Pfam" id="PF03062">
    <property type="entry name" value="MBOAT"/>
    <property type="match status" value="1"/>
</dbReference>
<feature type="transmembrane region" description="Helical" evidence="10">
    <location>
        <begin position="48"/>
        <end position="81"/>
    </location>
</feature>
<dbReference type="PANTHER" id="PTHR13285">
    <property type="entry name" value="ACYLTRANSFERASE"/>
    <property type="match status" value="1"/>
</dbReference>
<feature type="transmembrane region" description="Helical" evidence="10">
    <location>
        <begin position="463"/>
        <end position="483"/>
    </location>
</feature>
<dbReference type="InterPro" id="IPR024194">
    <property type="entry name" value="Ac/AlaTfrase_AlgI/DltB"/>
</dbReference>
<evidence type="ECO:0000256" key="5">
    <source>
        <dbReference type="ARBA" id="ARBA00022692"/>
    </source>
</evidence>
<feature type="transmembrane region" description="Helical" evidence="10">
    <location>
        <begin position="130"/>
        <end position="151"/>
    </location>
</feature>
<dbReference type="Proteomes" id="UP000236568">
    <property type="component" value="Chromosome"/>
</dbReference>
<evidence type="ECO:0000256" key="3">
    <source>
        <dbReference type="ARBA" id="ARBA00022475"/>
    </source>
</evidence>
<comment type="subcellular location">
    <subcellularLocation>
        <location evidence="1">Cell membrane</location>
        <topology evidence="1">Multi-pass membrane protein</topology>
    </subcellularLocation>
</comment>
<keyword evidence="8 9" id="KW-0012">Acyltransferase</keyword>
<evidence type="ECO:0000313" key="11">
    <source>
        <dbReference type="EMBL" id="AUV79519.1"/>
    </source>
</evidence>
<feature type="transmembrane region" description="Helical" evidence="10">
    <location>
        <begin position="280"/>
        <end position="300"/>
    </location>
</feature>